<dbReference type="STRING" id="930146.SAMN05192533_12536"/>
<dbReference type="SUPFAM" id="SSF52540">
    <property type="entry name" value="P-loop containing nucleoside triphosphate hydrolases"/>
    <property type="match status" value="1"/>
</dbReference>
<dbReference type="InterPro" id="IPR004482">
    <property type="entry name" value="Mg_chelat-rel"/>
</dbReference>
<keyword evidence="4" id="KW-1185">Reference proteome</keyword>
<dbReference type="InterPro" id="IPR000523">
    <property type="entry name" value="Mg_chelatse_chII-like_cat_dom"/>
</dbReference>
<dbReference type="InterPro" id="IPR020568">
    <property type="entry name" value="Ribosomal_Su5_D2-typ_SF"/>
</dbReference>
<dbReference type="Pfam" id="PF13541">
    <property type="entry name" value="ChlI"/>
    <property type="match status" value="1"/>
</dbReference>
<dbReference type="InterPro" id="IPR045006">
    <property type="entry name" value="CHLI-like"/>
</dbReference>
<dbReference type="Proteomes" id="UP000198553">
    <property type="component" value="Unassembled WGS sequence"/>
</dbReference>
<dbReference type="Gene3D" id="3.40.50.300">
    <property type="entry name" value="P-loop containing nucleotide triphosphate hydrolases"/>
    <property type="match status" value="1"/>
</dbReference>
<proteinExistence type="inferred from homology"/>
<reference evidence="4" key="1">
    <citation type="submission" date="2016-10" db="EMBL/GenBank/DDBJ databases">
        <authorList>
            <person name="Varghese N."/>
            <person name="Submissions S."/>
        </authorList>
    </citation>
    <scope>NUCLEOTIDE SEQUENCE [LARGE SCALE GENOMIC DNA]</scope>
    <source>
        <strain evidence="4">B48,IBRC-M 10115,DSM 25386,CECT 8001</strain>
    </source>
</reference>
<dbReference type="AlphaFoldDB" id="A0A1H8K8P4"/>
<evidence type="ECO:0000259" key="2">
    <source>
        <dbReference type="SMART" id="SM00382"/>
    </source>
</evidence>
<organism evidence="3 4">
    <name type="scientific">Mesobacillus persicus</name>
    <dbReference type="NCBI Taxonomy" id="930146"/>
    <lineage>
        <taxon>Bacteria</taxon>
        <taxon>Bacillati</taxon>
        <taxon>Bacillota</taxon>
        <taxon>Bacilli</taxon>
        <taxon>Bacillales</taxon>
        <taxon>Bacillaceae</taxon>
        <taxon>Mesobacillus</taxon>
    </lineage>
</organism>
<dbReference type="RefSeq" id="WP_090750304.1">
    <property type="nucleotide sequence ID" value="NZ_FOBW01000025.1"/>
</dbReference>
<accession>A0A1H8K8P4</accession>
<dbReference type="InterPro" id="IPR027417">
    <property type="entry name" value="P-loop_NTPase"/>
</dbReference>
<comment type="similarity">
    <text evidence="1">Belongs to the Mg-chelatase subunits D/I family. ComM subfamily.</text>
</comment>
<dbReference type="PANTHER" id="PTHR32039:SF7">
    <property type="entry name" value="COMPETENCE PROTEIN COMM"/>
    <property type="match status" value="1"/>
</dbReference>
<evidence type="ECO:0000313" key="4">
    <source>
        <dbReference type="Proteomes" id="UP000198553"/>
    </source>
</evidence>
<feature type="domain" description="AAA+ ATPase" evidence="2">
    <location>
        <begin position="215"/>
        <end position="386"/>
    </location>
</feature>
<dbReference type="InterPro" id="IPR025158">
    <property type="entry name" value="Mg_chelat-rel_C"/>
</dbReference>
<dbReference type="PANTHER" id="PTHR32039">
    <property type="entry name" value="MAGNESIUM-CHELATASE SUBUNIT CHLI"/>
    <property type="match status" value="1"/>
</dbReference>
<dbReference type="Pfam" id="PF13335">
    <property type="entry name" value="Mg_chelatase_C"/>
    <property type="match status" value="1"/>
</dbReference>
<sequence length="511" mass="56353">MTVKVSSVGLKGLEGYRVQVEVRISPGTESMIIVGLPDASVKESRERVIAALSHFGADVTDMKVVVNLSPSEQKKNGPLFDLAIGIAALKELGVIEGEIPRETAFIGALSLDGTVEKAEGMLPAIVSAKELGIKQIYFPHDPLIPIHMMEDLECIVVHHIEEVVHHLDGQDSLSFLPPYEPSNSIPSIPEPYQKDFCHVIGHEYPKRALEIAAAGEHNVLMSGPPGCGKSLLAETFPSILPSLTNKAQLQVISLYQLAGEKRLFHQSVPFRHPHHSASSVAIIGGGSSPRPGEISLAHKGVLFLDEIAEFTKKTLDMLRQPLETGKVTISRAHSTVTYPSSFLLVGAMNPCPCGYLGSNNHYCTCSPKQIQAYRNRLSGPVYDRIDILLSLQSINLEQPSKQQESSAVIRKRIAEAREFQYQRYQSEISNAKVPFEILSEKSPLTNEQQKMLSKVSAKQNWSNRVQIKIIRLARTISDLAGEEFITDSSIWEAFSLRRLSVQKQQSIARET</sequence>
<dbReference type="Gene3D" id="3.30.230.10">
    <property type="match status" value="1"/>
</dbReference>
<name>A0A1H8K8P4_9BACI</name>
<dbReference type="InterPro" id="IPR003593">
    <property type="entry name" value="AAA+_ATPase"/>
</dbReference>
<evidence type="ECO:0000313" key="3">
    <source>
        <dbReference type="EMBL" id="SEN89360.1"/>
    </source>
</evidence>
<dbReference type="OrthoDB" id="9813147at2"/>
<protein>
    <submittedName>
        <fullName evidence="3">Magnesium chelatase family protein</fullName>
    </submittedName>
</protein>
<dbReference type="GO" id="GO:0005524">
    <property type="term" value="F:ATP binding"/>
    <property type="evidence" value="ECO:0007669"/>
    <property type="project" value="InterPro"/>
</dbReference>
<dbReference type="SUPFAM" id="SSF54211">
    <property type="entry name" value="Ribosomal protein S5 domain 2-like"/>
    <property type="match status" value="1"/>
</dbReference>
<dbReference type="EMBL" id="FOBW01000025">
    <property type="protein sequence ID" value="SEN89360.1"/>
    <property type="molecule type" value="Genomic_DNA"/>
</dbReference>
<dbReference type="SMART" id="SM00382">
    <property type="entry name" value="AAA"/>
    <property type="match status" value="1"/>
</dbReference>
<evidence type="ECO:0000256" key="1">
    <source>
        <dbReference type="ARBA" id="ARBA00006354"/>
    </source>
</evidence>
<dbReference type="NCBIfam" id="TIGR00368">
    <property type="entry name" value="YifB family Mg chelatase-like AAA ATPase"/>
    <property type="match status" value="1"/>
</dbReference>
<gene>
    <name evidence="3" type="ORF">SAMN05192533_12536</name>
</gene>
<dbReference type="InterPro" id="IPR014721">
    <property type="entry name" value="Ribsml_uS5_D2-typ_fold_subgr"/>
</dbReference>
<dbReference type="Pfam" id="PF01078">
    <property type="entry name" value="Mg_chelatase"/>
    <property type="match status" value="1"/>
</dbReference>